<name>A0A6N7XT78_9FIRM</name>
<organism evidence="9 10">
    <name type="scientific">Tissierella pigra</name>
    <dbReference type="NCBI Taxonomy" id="2607614"/>
    <lineage>
        <taxon>Bacteria</taxon>
        <taxon>Bacillati</taxon>
        <taxon>Bacillota</taxon>
        <taxon>Tissierellia</taxon>
        <taxon>Tissierellales</taxon>
        <taxon>Tissierellaceae</taxon>
        <taxon>Tissierella</taxon>
    </lineage>
</organism>
<evidence type="ECO:0000256" key="7">
    <source>
        <dbReference type="SAM" id="Phobius"/>
    </source>
</evidence>
<dbReference type="GO" id="GO:0016787">
    <property type="term" value="F:hydrolase activity"/>
    <property type="evidence" value="ECO:0007669"/>
    <property type="project" value="UniProtKB-KW"/>
</dbReference>
<dbReference type="SUPFAM" id="SSF53649">
    <property type="entry name" value="Alkaline phosphatase-like"/>
    <property type="match status" value="1"/>
</dbReference>
<comment type="subcellular location">
    <subcellularLocation>
        <location evidence="1">Cell membrane</location>
        <topology evidence="1">Multi-pass membrane protein</topology>
    </subcellularLocation>
</comment>
<evidence type="ECO:0000256" key="3">
    <source>
        <dbReference type="ARBA" id="ARBA00022475"/>
    </source>
</evidence>
<proteinExistence type="predicted"/>
<comment type="pathway">
    <text evidence="2">Cell wall biogenesis; lipoteichoic acid biosynthesis.</text>
</comment>
<dbReference type="EMBL" id="VUNQ01000005">
    <property type="protein sequence ID" value="MSU00613.1"/>
    <property type="molecule type" value="Genomic_DNA"/>
</dbReference>
<keyword evidence="4 7" id="KW-0812">Transmembrane</keyword>
<dbReference type="Gene3D" id="3.30.1120.170">
    <property type="match status" value="1"/>
</dbReference>
<evidence type="ECO:0000256" key="6">
    <source>
        <dbReference type="ARBA" id="ARBA00023136"/>
    </source>
</evidence>
<feature type="transmembrane region" description="Helical" evidence="7">
    <location>
        <begin position="22"/>
        <end position="42"/>
    </location>
</feature>
<dbReference type="AlphaFoldDB" id="A0A6N7XT78"/>
<dbReference type="RefSeq" id="WP_154439036.1">
    <property type="nucleotide sequence ID" value="NZ_VUNQ01000005.1"/>
</dbReference>
<feature type="transmembrane region" description="Helical" evidence="7">
    <location>
        <begin position="54"/>
        <end position="73"/>
    </location>
</feature>
<dbReference type="Pfam" id="PF00884">
    <property type="entry name" value="Sulfatase"/>
    <property type="match status" value="1"/>
</dbReference>
<dbReference type="GO" id="GO:0005886">
    <property type="term" value="C:plasma membrane"/>
    <property type="evidence" value="ECO:0007669"/>
    <property type="project" value="UniProtKB-SubCell"/>
</dbReference>
<protein>
    <submittedName>
        <fullName evidence="9">Sulfatase-like hydrolase/transferase</fullName>
    </submittedName>
</protein>
<comment type="caution">
    <text evidence="9">The sequence shown here is derived from an EMBL/GenBank/DDBJ whole genome shotgun (WGS) entry which is preliminary data.</text>
</comment>
<feature type="transmembrane region" description="Helical" evidence="7">
    <location>
        <begin position="103"/>
        <end position="122"/>
    </location>
</feature>
<dbReference type="PANTHER" id="PTHR47371:SF3">
    <property type="entry name" value="PHOSPHOGLYCEROL TRANSFERASE I"/>
    <property type="match status" value="1"/>
</dbReference>
<keyword evidence="10" id="KW-1185">Reference proteome</keyword>
<dbReference type="InterPro" id="IPR050448">
    <property type="entry name" value="OpgB/LTA_synthase_biosynth"/>
</dbReference>
<evidence type="ECO:0000313" key="9">
    <source>
        <dbReference type="EMBL" id="MSU00613.1"/>
    </source>
</evidence>
<dbReference type="PANTHER" id="PTHR47371">
    <property type="entry name" value="LIPOTEICHOIC ACID SYNTHASE"/>
    <property type="match status" value="1"/>
</dbReference>
<evidence type="ECO:0000256" key="1">
    <source>
        <dbReference type="ARBA" id="ARBA00004651"/>
    </source>
</evidence>
<dbReference type="Proteomes" id="UP000469523">
    <property type="component" value="Unassembled WGS sequence"/>
</dbReference>
<dbReference type="CDD" id="cd16015">
    <property type="entry name" value="LTA_synthase"/>
    <property type="match status" value="1"/>
</dbReference>
<feature type="domain" description="Sulfatase N-terminal" evidence="8">
    <location>
        <begin position="214"/>
        <end position="508"/>
    </location>
</feature>
<evidence type="ECO:0000256" key="4">
    <source>
        <dbReference type="ARBA" id="ARBA00022692"/>
    </source>
</evidence>
<reference evidence="9 10" key="1">
    <citation type="submission" date="2019-09" db="EMBL/GenBank/DDBJ databases">
        <title>In-depth cultivation of the pig gut microbiome towards novel bacterial diversity and tailored functional studies.</title>
        <authorList>
            <person name="Wylensek D."/>
            <person name="Hitch T.C.A."/>
            <person name="Clavel T."/>
        </authorList>
    </citation>
    <scope>NUCLEOTIDE SEQUENCE [LARGE SCALE GENOMIC DNA]</scope>
    <source>
        <strain evidence="9 10">WCA3-693-APC-4?</strain>
    </source>
</reference>
<evidence type="ECO:0000256" key="2">
    <source>
        <dbReference type="ARBA" id="ARBA00004936"/>
    </source>
</evidence>
<feature type="transmembrane region" description="Helical" evidence="7">
    <location>
        <begin position="134"/>
        <end position="152"/>
    </location>
</feature>
<accession>A0A6N7XT78</accession>
<evidence type="ECO:0000256" key="5">
    <source>
        <dbReference type="ARBA" id="ARBA00022989"/>
    </source>
</evidence>
<keyword evidence="5 7" id="KW-1133">Transmembrane helix</keyword>
<keyword evidence="3" id="KW-1003">Cell membrane</keyword>
<keyword evidence="9" id="KW-0378">Hydrolase</keyword>
<keyword evidence="6 7" id="KW-0472">Membrane</keyword>
<evidence type="ECO:0000259" key="8">
    <source>
        <dbReference type="Pfam" id="PF00884"/>
    </source>
</evidence>
<dbReference type="InterPro" id="IPR000917">
    <property type="entry name" value="Sulfatase_N"/>
</dbReference>
<sequence length="803" mass="93664">MTLSILFILKTILYMNITTVEFNQLSIFLITYMITLLIISLIDQTKLKYKNGIIIIFYSLISFIMFVDVIYYMQFASLPSVAMLSQTKQLTAVGDSIKYLVDIKNLLLILDIPILILIFLYKIDKVKCPVSKKVRTYIILGILALAVIYVNITDQNQSIKAQEFYSFHAIDVVNNMSKVFSKEVNTGLTEEDINELKNRTEIQEGKLSSLGKDRNLIVLQVESLQNFVINMEYEGQEVTPNLNKLIKDSSSVYYDKYYQLIGRGNTSDAEFVSHNSMYPSMEEPSYVQYENNKFYGLPWVLRDNGYTAWAMHGYKKEFWNREKAYIAQGFQRFISEEDYEFEETIGFGLRDEDFLKQSIEYIKEMDNMDENPFYAFLITLTSHAPYKMSEEYHGLNLNEKHKDTLLGNYLQSIHYTDKYIGEFIESLKETGIYEESVIALYGDHFAISSTQKEVQDMMSEFLGQHYDFDTMMNIPLIINIPGETIKETISTVGSPLDFYPTIMNIMGYKNEKGLVFGRDLTNCTGNNFVAPQTYMLKGSFIDEDTLFVVSRDGIFEHSRAVNKKTGKEVEVEQFREQYEKAIEEINKSEFILKKDILRIYMENNGQINLEQLEDIQIENKELIKAGDYGSIEDLEEDYSKGYRLLALTLEWEDEETIIIKNNTSKITMADLAKWAREKEDVYIVLRTMEENEDIFVKLKEEYEEFRYRFIPEIKYFDHYIPVSYMGFRNVILDISSGDYNENEIIDFLRRYPNFGVTMSEPQLQSDLAKKIKELGVNPYLDSITNERELKKLQKKGIFGGFIK</sequence>
<evidence type="ECO:0000313" key="10">
    <source>
        <dbReference type="Proteomes" id="UP000469523"/>
    </source>
</evidence>
<keyword evidence="9" id="KW-0808">Transferase</keyword>
<dbReference type="GO" id="GO:0016740">
    <property type="term" value="F:transferase activity"/>
    <property type="evidence" value="ECO:0007669"/>
    <property type="project" value="UniProtKB-KW"/>
</dbReference>
<dbReference type="InterPro" id="IPR017850">
    <property type="entry name" value="Alkaline_phosphatase_core_sf"/>
</dbReference>
<dbReference type="Gene3D" id="3.40.720.10">
    <property type="entry name" value="Alkaline Phosphatase, subunit A"/>
    <property type="match status" value="1"/>
</dbReference>
<gene>
    <name evidence="9" type="ORF">FYJ83_03910</name>
</gene>